<dbReference type="EMBL" id="CP045875">
    <property type="protein sequence ID" value="QGG48376.1"/>
    <property type="molecule type" value="Genomic_DNA"/>
</dbReference>
<evidence type="ECO:0000313" key="1">
    <source>
        <dbReference type="EMBL" id="QGG48376.1"/>
    </source>
</evidence>
<keyword evidence="2" id="KW-1185">Reference proteome</keyword>
<accession>A0A5Q2N449</accession>
<gene>
    <name evidence="1" type="ORF">FTV88_2278</name>
</gene>
<dbReference type="KEGG" id="hcv:FTV88_2278"/>
<name>A0A5Q2N449_9FIRM</name>
<sequence>MITLYNPSGSYLRYLLILSDRRGQKKKKAGSSPAYIIL</sequence>
<dbReference type="Proteomes" id="UP000366051">
    <property type="component" value="Chromosome"/>
</dbReference>
<proteinExistence type="predicted"/>
<dbReference type="AlphaFoldDB" id="A0A5Q2N449"/>
<evidence type="ECO:0000313" key="2">
    <source>
        <dbReference type="Proteomes" id="UP000366051"/>
    </source>
</evidence>
<organism evidence="1 2">
    <name type="scientific">Heliorestis convoluta</name>
    <dbReference type="NCBI Taxonomy" id="356322"/>
    <lineage>
        <taxon>Bacteria</taxon>
        <taxon>Bacillati</taxon>
        <taxon>Bacillota</taxon>
        <taxon>Clostridia</taxon>
        <taxon>Eubacteriales</taxon>
        <taxon>Heliobacteriaceae</taxon>
        <taxon>Heliorestis</taxon>
    </lineage>
</organism>
<protein>
    <submittedName>
        <fullName evidence="1">Uncharacterized protein</fullName>
    </submittedName>
</protein>
<reference evidence="2" key="1">
    <citation type="submission" date="2019-11" db="EMBL/GenBank/DDBJ databases">
        <title>Genome sequence of Heliorestis convoluta strain HH, an alkaliphilic and minimalistic phototrophic bacterium from a soda lake in Egypt.</title>
        <authorList>
            <person name="Dewey E.D."/>
            <person name="Stokes L.M."/>
            <person name="Burchell B.M."/>
            <person name="Shaffer K.N."/>
            <person name="Huntington A.M."/>
            <person name="Baker J.M."/>
            <person name="Nadendla S."/>
            <person name="Giglio M.G."/>
            <person name="Touchman J.W."/>
            <person name="Blankenship R.E."/>
            <person name="Madigan M.T."/>
            <person name="Sattley W.M."/>
        </authorList>
    </citation>
    <scope>NUCLEOTIDE SEQUENCE [LARGE SCALE GENOMIC DNA]</scope>
    <source>
        <strain evidence="2">HH</strain>
    </source>
</reference>